<proteinExistence type="predicted"/>
<feature type="transmembrane region" description="Helical" evidence="5">
    <location>
        <begin position="295"/>
        <end position="314"/>
    </location>
</feature>
<dbReference type="AlphaFoldDB" id="A0A381XUQ0"/>
<accession>A0A381XUQ0</accession>
<feature type="transmembrane region" description="Helical" evidence="5">
    <location>
        <begin position="27"/>
        <end position="47"/>
    </location>
</feature>
<evidence type="ECO:0000256" key="5">
    <source>
        <dbReference type="SAM" id="Phobius"/>
    </source>
</evidence>
<comment type="subcellular location">
    <subcellularLocation>
        <location evidence="1">Membrane</location>
        <topology evidence="1">Multi-pass membrane protein</topology>
    </subcellularLocation>
</comment>
<feature type="transmembrane region" description="Helical" evidence="5">
    <location>
        <begin position="119"/>
        <end position="140"/>
    </location>
</feature>
<feature type="transmembrane region" description="Helical" evidence="5">
    <location>
        <begin position="59"/>
        <end position="80"/>
    </location>
</feature>
<dbReference type="InterPro" id="IPR051533">
    <property type="entry name" value="WaaL-like"/>
</dbReference>
<evidence type="ECO:0000256" key="1">
    <source>
        <dbReference type="ARBA" id="ARBA00004141"/>
    </source>
</evidence>
<feature type="non-terminal residue" evidence="7">
    <location>
        <position position="383"/>
    </location>
</feature>
<feature type="transmembrane region" description="Helical" evidence="5">
    <location>
        <begin position="160"/>
        <end position="177"/>
    </location>
</feature>
<name>A0A381XUQ0_9ZZZZ</name>
<evidence type="ECO:0000259" key="6">
    <source>
        <dbReference type="Pfam" id="PF04932"/>
    </source>
</evidence>
<keyword evidence="4 5" id="KW-0472">Membrane</keyword>
<feature type="transmembrane region" description="Helical" evidence="5">
    <location>
        <begin position="184"/>
        <end position="201"/>
    </location>
</feature>
<dbReference type="GO" id="GO:0016020">
    <property type="term" value="C:membrane"/>
    <property type="evidence" value="ECO:0007669"/>
    <property type="project" value="UniProtKB-SubCell"/>
</dbReference>
<organism evidence="7">
    <name type="scientific">marine metagenome</name>
    <dbReference type="NCBI Taxonomy" id="408172"/>
    <lineage>
        <taxon>unclassified sequences</taxon>
        <taxon>metagenomes</taxon>
        <taxon>ecological metagenomes</taxon>
    </lineage>
</organism>
<protein>
    <recommendedName>
        <fullName evidence="6">O-antigen ligase-related domain-containing protein</fullName>
    </recommendedName>
</protein>
<keyword evidence="2 5" id="KW-0812">Transmembrane</keyword>
<keyword evidence="3 5" id="KW-1133">Transmembrane helix</keyword>
<feature type="transmembrane region" description="Helical" evidence="5">
    <location>
        <begin position="264"/>
        <end position="283"/>
    </location>
</feature>
<feature type="transmembrane region" description="Helical" evidence="5">
    <location>
        <begin position="207"/>
        <end position="224"/>
    </location>
</feature>
<dbReference type="Pfam" id="PF04932">
    <property type="entry name" value="Wzy_C"/>
    <property type="match status" value="1"/>
</dbReference>
<evidence type="ECO:0000256" key="4">
    <source>
        <dbReference type="ARBA" id="ARBA00023136"/>
    </source>
</evidence>
<evidence type="ECO:0000256" key="2">
    <source>
        <dbReference type="ARBA" id="ARBA00022692"/>
    </source>
</evidence>
<evidence type="ECO:0000313" key="7">
    <source>
        <dbReference type="EMBL" id="SVA68499.1"/>
    </source>
</evidence>
<feature type="transmembrane region" description="Helical" evidence="5">
    <location>
        <begin position="231"/>
        <end position="252"/>
    </location>
</feature>
<sequence>MVKASLFFFLILLGFFGSWSPLISVPVYKIVVLTAGSALLFYIASLARWKHVDQKLIRLTPLSTLFLLFLFWSALGYLYSADPQKSLLLTVQSLSAILVYLGLTLHIQKESQTETILQTLLSFGGVIAFIGIIQQFPLSFLDNPISINNNSTSLFVHKNVFAGYLVFLIPLSCLIYLSNFSKLWKGIAGISFVLCLTALIFSGSRGGQLVAILELLVIMGYMIFNTERKEAMNLVKGVAVSLTLYLMVDLIVKGWGVQPSRSSLVALVAGGAAWGSGLDRVLFWQGAWEILKDHWLVGSGPLSFAVLFPKYYLAVTPIINSQTLTSAAPHAHNLFAQTASDSGLIGIGLMLAFLAIFYFRVCQLFLHSSLKTRSTVFFLTLAV</sequence>
<dbReference type="PANTHER" id="PTHR37422">
    <property type="entry name" value="TEICHURONIC ACID BIOSYNTHESIS PROTEIN TUAE"/>
    <property type="match status" value="1"/>
</dbReference>
<feature type="domain" description="O-antigen ligase-related" evidence="6">
    <location>
        <begin position="191"/>
        <end position="350"/>
    </location>
</feature>
<dbReference type="EMBL" id="UINC01016456">
    <property type="protein sequence ID" value="SVA68499.1"/>
    <property type="molecule type" value="Genomic_DNA"/>
</dbReference>
<feature type="transmembrane region" description="Helical" evidence="5">
    <location>
        <begin position="344"/>
        <end position="366"/>
    </location>
</feature>
<feature type="transmembrane region" description="Helical" evidence="5">
    <location>
        <begin position="86"/>
        <end position="107"/>
    </location>
</feature>
<dbReference type="InterPro" id="IPR007016">
    <property type="entry name" value="O-antigen_ligase-rel_domated"/>
</dbReference>
<dbReference type="PANTHER" id="PTHR37422:SF13">
    <property type="entry name" value="LIPOPOLYSACCHARIDE BIOSYNTHESIS PROTEIN PA4999-RELATED"/>
    <property type="match status" value="1"/>
</dbReference>
<gene>
    <name evidence="7" type="ORF">METZ01_LOCUS121353</name>
</gene>
<evidence type="ECO:0000256" key="3">
    <source>
        <dbReference type="ARBA" id="ARBA00022989"/>
    </source>
</evidence>
<reference evidence="7" key="1">
    <citation type="submission" date="2018-05" db="EMBL/GenBank/DDBJ databases">
        <authorList>
            <person name="Lanie J.A."/>
            <person name="Ng W.-L."/>
            <person name="Kazmierczak K.M."/>
            <person name="Andrzejewski T.M."/>
            <person name="Davidsen T.M."/>
            <person name="Wayne K.J."/>
            <person name="Tettelin H."/>
            <person name="Glass J.I."/>
            <person name="Rusch D."/>
            <person name="Podicherti R."/>
            <person name="Tsui H.-C.T."/>
            <person name="Winkler M.E."/>
        </authorList>
    </citation>
    <scope>NUCLEOTIDE SEQUENCE</scope>
</reference>